<organism evidence="2 3">
    <name type="scientific">Cloeon dipterum</name>
    <dbReference type="NCBI Taxonomy" id="197152"/>
    <lineage>
        <taxon>Eukaryota</taxon>
        <taxon>Metazoa</taxon>
        <taxon>Ecdysozoa</taxon>
        <taxon>Arthropoda</taxon>
        <taxon>Hexapoda</taxon>
        <taxon>Insecta</taxon>
        <taxon>Pterygota</taxon>
        <taxon>Palaeoptera</taxon>
        <taxon>Ephemeroptera</taxon>
        <taxon>Pisciforma</taxon>
        <taxon>Baetidae</taxon>
        <taxon>Cloeon</taxon>
    </lineage>
</organism>
<dbReference type="SUPFAM" id="SSF56436">
    <property type="entry name" value="C-type lectin-like"/>
    <property type="match status" value="1"/>
</dbReference>
<evidence type="ECO:0000313" key="2">
    <source>
        <dbReference type="EMBL" id="CAB3379091.1"/>
    </source>
</evidence>
<proteinExistence type="predicted"/>
<dbReference type="InterPro" id="IPR016186">
    <property type="entry name" value="C-type_lectin-like/link_sf"/>
</dbReference>
<dbReference type="InterPro" id="IPR016187">
    <property type="entry name" value="CTDL_fold"/>
</dbReference>
<reference evidence="2 3" key="1">
    <citation type="submission" date="2020-04" db="EMBL/GenBank/DDBJ databases">
        <authorList>
            <person name="Alioto T."/>
            <person name="Alioto T."/>
            <person name="Gomez Garrido J."/>
        </authorList>
    </citation>
    <scope>NUCLEOTIDE SEQUENCE [LARGE SCALE GENOMIC DNA]</scope>
</reference>
<protein>
    <recommendedName>
        <fullName evidence="1">C-type lectin domain-containing protein</fullName>
    </recommendedName>
</protein>
<name>A0A8S1DEY9_9INSE</name>
<dbReference type="Gene3D" id="3.10.100.10">
    <property type="entry name" value="Mannose-Binding Protein A, subunit A"/>
    <property type="match status" value="1"/>
</dbReference>
<dbReference type="Proteomes" id="UP000494165">
    <property type="component" value="Unassembled WGS sequence"/>
</dbReference>
<comment type="caution">
    <text evidence="2">The sequence shown here is derived from an EMBL/GenBank/DDBJ whole genome shotgun (WGS) entry which is preliminary data.</text>
</comment>
<evidence type="ECO:0000313" key="3">
    <source>
        <dbReference type="Proteomes" id="UP000494165"/>
    </source>
</evidence>
<dbReference type="AlphaFoldDB" id="A0A8S1DEY9"/>
<keyword evidence="3" id="KW-1185">Reference proteome</keyword>
<dbReference type="EMBL" id="CADEPI010000178">
    <property type="protein sequence ID" value="CAB3379091.1"/>
    <property type="molecule type" value="Genomic_DNA"/>
</dbReference>
<dbReference type="PROSITE" id="PS50041">
    <property type="entry name" value="C_TYPE_LECTIN_2"/>
    <property type="match status" value="1"/>
</dbReference>
<evidence type="ECO:0000259" key="1">
    <source>
        <dbReference type="PROSITE" id="PS50041"/>
    </source>
</evidence>
<sequence>MRLLSLYSIEKEMCLQDVLNQKTGEFWTSGTDQGCPGMFRWCAGMFTGILKPNLRWRKNRGNASCVTVQNDPVNAAQIPEAVLGTENCEMELNFICESRPPHKDGWFWSSTEECKAVNRLTNKERSMLKPEFINSFSYRMKCYLQCVAETNIMVSGGGDILLDNLVRYVQGTDFKISTDNWPPYKEIFTNDTVEHLGGYLNVITMMASRAKMERDFDIGDVRKKELLLSTDKCLIKVSIEPAECVYVYELLRCVVNDSDVFVEAWKELGRVKLSGFSVDWNGAYTSPRNISAILIKNLLQFTPILSDQHLSSECINNVLVNSQTVLQTCLDINGNFVNVAEGKDFVILRALSSGHNLEKCLVGNGTSIFAATADEFENIFNMLNAMRFVLGIDAAERAVTSERRRLRSSDRKVQTLRFARTSQ</sequence>
<accession>A0A8S1DEY9</accession>
<gene>
    <name evidence="2" type="ORF">CLODIP_2_CD09438</name>
</gene>
<dbReference type="InterPro" id="IPR001304">
    <property type="entry name" value="C-type_lectin-like"/>
</dbReference>
<feature type="domain" description="C-type lectin" evidence="1">
    <location>
        <begin position="1"/>
        <end position="97"/>
    </location>
</feature>